<proteinExistence type="inferred from homology"/>
<dbReference type="InterPro" id="IPR011683">
    <property type="entry name" value="Glyco_hydro_53"/>
</dbReference>
<keyword evidence="8" id="KW-1185">Reference proteome</keyword>
<dbReference type="EMBL" id="KZ852062">
    <property type="protein sequence ID" value="RDH30158.1"/>
    <property type="molecule type" value="Genomic_DNA"/>
</dbReference>
<keyword evidence="4 6" id="KW-0378">Hydrolase</keyword>
<dbReference type="GeneID" id="38135670"/>
<comment type="catalytic activity">
    <reaction evidence="1 6">
        <text>The enzyme specifically hydrolyzes (1-&gt;4)-beta-D-galactosidic linkages in type I arabinogalactans.</text>
        <dbReference type="EC" id="3.2.1.89"/>
    </reaction>
</comment>
<accession>A0A3F3PTJ9</accession>
<dbReference type="RefSeq" id="XP_026623180.1">
    <property type="nucleotide sequence ID" value="XM_026767314.1"/>
</dbReference>
<gene>
    <name evidence="7" type="ORF">BDQ94DRAFT_149096</name>
</gene>
<dbReference type="GO" id="GO:0045490">
    <property type="term" value="P:pectin catabolic process"/>
    <property type="evidence" value="ECO:0007669"/>
    <property type="project" value="TreeGrafter"/>
</dbReference>
<name>A0A3F3PTJ9_9EURO</name>
<evidence type="ECO:0000256" key="4">
    <source>
        <dbReference type="ARBA" id="ARBA00022801"/>
    </source>
</evidence>
<dbReference type="Pfam" id="PF07745">
    <property type="entry name" value="Glyco_hydro_53"/>
    <property type="match status" value="1"/>
</dbReference>
<dbReference type="PANTHER" id="PTHR34983:SF1">
    <property type="entry name" value="ARABINOGALACTAN ENDO-BETA-1,4-GALACTANASE A"/>
    <property type="match status" value="1"/>
</dbReference>
<dbReference type="InterPro" id="IPR017853">
    <property type="entry name" value="GH"/>
</dbReference>
<keyword evidence="5 6" id="KW-0326">Glycosidase</keyword>
<dbReference type="AlphaFoldDB" id="A0A3F3PTJ9"/>
<evidence type="ECO:0000256" key="6">
    <source>
        <dbReference type="RuleBase" id="RU361192"/>
    </source>
</evidence>
<dbReference type="Proteomes" id="UP000253729">
    <property type="component" value="Unassembled WGS sequence"/>
</dbReference>
<evidence type="ECO:0000313" key="8">
    <source>
        <dbReference type="Proteomes" id="UP000253729"/>
    </source>
</evidence>
<dbReference type="STRING" id="1341132.A0A3F3PTJ9"/>
<comment type="similarity">
    <text evidence="2 6">Belongs to the glycosyl hydrolase 53 family.</text>
</comment>
<evidence type="ECO:0000313" key="7">
    <source>
        <dbReference type="EMBL" id="RDH30158.1"/>
    </source>
</evidence>
<evidence type="ECO:0000256" key="3">
    <source>
        <dbReference type="ARBA" id="ARBA00012556"/>
    </source>
</evidence>
<organism evidence="7 8">
    <name type="scientific">Aspergillus welwitschiae</name>
    <dbReference type="NCBI Taxonomy" id="1341132"/>
    <lineage>
        <taxon>Eukaryota</taxon>
        <taxon>Fungi</taxon>
        <taxon>Dikarya</taxon>
        <taxon>Ascomycota</taxon>
        <taxon>Pezizomycotina</taxon>
        <taxon>Eurotiomycetes</taxon>
        <taxon>Eurotiomycetidae</taxon>
        <taxon>Eurotiales</taxon>
        <taxon>Aspergillaceae</taxon>
        <taxon>Aspergillus</taxon>
        <taxon>Aspergillus subgen. Circumdati</taxon>
    </lineage>
</organism>
<evidence type="ECO:0000256" key="5">
    <source>
        <dbReference type="ARBA" id="ARBA00023295"/>
    </source>
</evidence>
<reference evidence="7 8" key="1">
    <citation type="submission" date="2018-07" db="EMBL/GenBank/DDBJ databases">
        <title>The genomes of Aspergillus section Nigri reveals drivers in fungal speciation.</title>
        <authorList>
            <consortium name="DOE Joint Genome Institute"/>
            <person name="Vesth T.C."/>
            <person name="Nybo J."/>
            <person name="Theobald S."/>
            <person name="Brandl J."/>
            <person name="Frisvad J.C."/>
            <person name="Nielsen K.F."/>
            <person name="Lyhne E.K."/>
            <person name="Kogle M.E."/>
            <person name="Kuo A."/>
            <person name="Riley R."/>
            <person name="Clum A."/>
            <person name="Nolan M."/>
            <person name="Lipzen A."/>
            <person name="Salamov A."/>
            <person name="Henrissat B."/>
            <person name="Wiebenga A."/>
            <person name="De vries R.P."/>
            <person name="Grigoriev I.V."/>
            <person name="Mortensen U.H."/>
            <person name="Andersen M.R."/>
            <person name="Baker S.E."/>
        </authorList>
    </citation>
    <scope>NUCLEOTIDE SEQUENCE [LARGE SCALE GENOMIC DNA]</scope>
    <source>
        <strain evidence="7 8">CBS 139.54b</strain>
    </source>
</reference>
<evidence type="ECO:0000256" key="2">
    <source>
        <dbReference type="ARBA" id="ARBA00010687"/>
    </source>
</evidence>
<sequence length="154" mass="16799">MRRPGSSRFSSVPGLVAGNGHDCHLPIHATPACPLADYRCLRGRPSYTCSCLNFCQTELSTQLIRHVRSSSAVGAADSIPCRAHLSRGGHFFSFELEDEGYSYKNLKGQSQALETILAEAGINSVRQRVWVNSSHGIYNLDYNLELASGSGRLV</sequence>
<dbReference type="Gene3D" id="3.20.20.80">
    <property type="entry name" value="Glycosidases"/>
    <property type="match status" value="1"/>
</dbReference>
<protein>
    <recommendedName>
        <fullName evidence="3 6">Arabinogalactan endo-beta-1,4-galactanase</fullName>
        <ecNumber evidence="3 6">3.2.1.89</ecNumber>
    </recommendedName>
</protein>
<dbReference type="GO" id="GO:0015926">
    <property type="term" value="F:glucosidase activity"/>
    <property type="evidence" value="ECO:0007669"/>
    <property type="project" value="InterPro"/>
</dbReference>
<dbReference type="SUPFAM" id="SSF51445">
    <property type="entry name" value="(Trans)glycosidases"/>
    <property type="match status" value="1"/>
</dbReference>
<dbReference type="EC" id="3.2.1.89" evidence="3 6"/>
<evidence type="ECO:0000256" key="1">
    <source>
        <dbReference type="ARBA" id="ARBA00001695"/>
    </source>
</evidence>
<dbReference type="GO" id="GO:0031218">
    <property type="term" value="F:arabinogalactan endo-1,4-beta-galactosidase activity"/>
    <property type="evidence" value="ECO:0007669"/>
    <property type="project" value="UniProtKB-EC"/>
</dbReference>
<dbReference type="PANTHER" id="PTHR34983">
    <property type="entry name" value="ARABINOGALACTAN ENDO-BETA-1,4-GALACTANASE A"/>
    <property type="match status" value="1"/>
</dbReference>